<evidence type="ECO:0000313" key="3">
    <source>
        <dbReference type="Proteomes" id="UP001165541"/>
    </source>
</evidence>
<keyword evidence="1" id="KW-0732">Signal</keyword>
<feature type="chain" id="PRO_5046900154" description="HEAT repeat domain-containing protein" evidence="1">
    <location>
        <begin position="23"/>
        <end position="246"/>
    </location>
</feature>
<reference evidence="2" key="1">
    <citation type="submission" date="2022-05" db="EMBL/GenBank/DDBJ databases">
        <title>Schlegelella sp. nov., isolated from mangrove soil.</title>
        <authorList>
            <person name="Liu Y."/>
            <person name="Ge X."/>
            <person name="Liu W."/>
        </authorList>
    </citation>
    <scope>NUCLEOTIDE SEQUENCE</scope>
    <source>
        <strain evidence="2">S2-27</strain>
    </source>
</reference>
<organism evidence="2 3">
    <name type="scientific">Caldimonas mangrovi</name>
    <dbReference type="NCBI Taxonomy" id="2944811"/>
    <lineage>
        <taxon>Bacteria</taxon>
        <taxon>Pseudomonadati</taxon>
        <taxon>Pseudomonadota</taxon>
        <taxon>Betaproteobacteria</taxon>
        <taxon>Burkholderiales</taxon>
        <taxon>Sphaerotilaceae</taxon>
        <taxon>Caldimonas</taxon>
    </lineage>
</organism>
<dbReference type="InterPro" id="IPR011989">
    <property type="entry name" value="ARM-like"/>
</dbReference>
<dbReference type="Pfam" id="PF03130">
    <property type="entry name" value="HEAT_PBS"/>
    <property type="match status" value="1"/>
</dbReference>
<dbReference type="InterPro" id="IPR004155">
    <property type="entry name" value="PBS_lyase_HEAT"/>
</dbReference>
<dbReference type="Gene3D" id="1.25.10.10">
    <property type="entry name" value="Leucine-rich Repeat Variant"/>
    <property type="match status" value="1"/>
</dbReference>
<evidence type="ECO:0000256" key="1">
    <source>
        <dbReference type="SAM" id="SignalP"/>
    </source>
</evidence>
<gene>
    <name evidence="2" type="ORF">M8A51_23260</name>
</gene>
<feature type="signal peptide" evidence="1">
    <location>
        <begin position="1"/>
        <end position="22"/>
    </location>
</feature>
<comment type="caution">
    <text evidence="2">The sequence shown here is derived from an EMBL/GenBank/DDBJ whole genome shotgun (WGS) entry which is preliminary data.</text>
</comment>
<sequence length="246" mass="27825">MALIVRKLLSCVLLLGCTLAIAASNEQDVARYIDIFKGNDAARHNDAVESLAWMGLSDARLFDVIEQRLLAEHEAVVRDRDEKNRVARYIRALGFSGDPKYLPTISRFVGDRTYDRYARTALQDHPNYSRWNSIISNRGTYDPALSDEANRVINMLRADDFLLKRIGAKRVYFKNREPQVLAVLEAQLLASYTIQDKDASDAIAWMAKALGETGDQRYIPLLQQASHAPDGRVARYANEALRKLKP</sequence>
<dbReference type="Proteomes" id="UP001165541">
    <property type="component" value="Unassembled WGS sequence"/>
</dbReference>
<name>A0ABT0YX90_9BURK</name>
<protein>
    <recommendedName>
        <fullName evidence="4">HEAT repeat domain-containing protein</fullName>
    </recommendedName>
</protein>
<evidence type="ECO:0008006" key="4">
    <source>
        <dbReference type="Google" id="ProtNLM"/>
    </source>
</evidence>
<evidence type="ECO:0000313" key="2">
    <source>
        <dbReference type="EMBL" id="MCM5682458.1"/>
    </source>
</evidence>
<dbReference type="EMBL" id="JAMKFE010000019">
    <property type="protein sequence ID" value="MCM5682458.1"/>
    <property type="molecule type" value="Genomic_DNA"/>
</dbReference>
<keyword evidence="3" id="KW-1185">Reference proteome</keyword>
<proteinExistence type="predicted"/>
<accession>A0ABT0YX90</accession>
<dbReference type="RefSeq" id="WP_251780935.1">
    <property type="nucleotide sequence ID" value="NZ_JAMKFE010000019.1"/>
</dbReference>